<dbReference type="SMART" id="SM00345">
    <property type="entry name" value="HTH_GNTR"/>
    <property type="match status" value="1"/>
</dbReference>
<dbReference type="InterPro" id="IPR008920">
    <property type="entry name" value="TF_FadR/GntR_C"/>
</dbReference>
<dbReference type="EMBL" id="QLTK01000065">
    <property type="protein sequence ID" value="RAS14917.1"/>
    <property type="molecule type" value="Genomic_DNA"/>
</dbReference>
<dbReference type="PANTHER" id="PTHR43537">
    <property type="entry name" value="TRANSCRIPTIONAL REGULATOR, GNTR FAMILY"/>
    <property type="match status" value="1"/>
</dbReference>
<evidence type="ECO:0000256" key="1">
    <source>
        <dbReference type="ARBA" id="ARBA00023015"/>
    </source>
</evidence>
<dbReference type="GO" id="GO:0003700">
    <property type="term" value="F:DNA-binding transcription factor activity"/>
    <property type="evidence" value="ECO:0007669"/>
    <property type="project" value="InterPro"/>
</dbReference>
<dbReference type="Gene3D" id="1.10.10.10">
    <property type="entry name" value="Winged helix-like DNA-binding domain superfamily/Winged helix DNA-binding domain"/>
    <property type="match status" value="1"/>
</dbReference>
<dbReference type="RefSeq" id="WP_111935986.1">
    <property type="nucleotide sequence ID" value="NZ_CADFFP010000058.1"/>
</dbReference>
<dbReference type="OrthoDB" id="9799812at2"/>
<comment type="caution">
    <text evidence="5">The sequence shown here is derived from an EMBL/GenBank/DDBJ whole genome shotgun (WGS) entry which is preliminary data.</text>
</comment>
<proteinExistence type="predicted"/>
<dbReference type="PROSITE" id="PS50949">
    <property type="entry name" value="HTH_GNTR"/>
    <property type="match status" value="1"/>
</dbReference>
<dbReference type="AlphaFoldDB" id="A0A329B7L3"/>
<organism evidence="5 6">
    <name type="scientific">Paraburkholderia bryophila</name>
    <dbReference type="NCBI Taxonomy" id="420952"/>
    <lineage>
        <taxon>Bacteria</taxon>
        <taxon>Pseudomonadati</taxon>
        <taxon>Pseudomonadota</taxon>
        <taxon>Betaproteobacteria</taxon>
        <taxon>Burkholderiales</taxon>
        <taxon>Burkholderiaceae</taxon>
        <taxon>Paraburkholderia</taxon>
    </lineage>
</organism>
<dbReference type="Proteomes" id="UP000248918">
    <property type="component" value="Unassembled WGS sequence"/>
</dbReference>
<evidence type="ECO:0000256" key="2">
    <source>
        <dbReference type="ARBA" id="ARBA00023125"/>
    </source>
</evidence>
<dbReference type="InterPro" id="IPR036390">
    <property type="entry name" value="WH_DNA-bd_sf"/>
</dbReference>
<feature type="domain" description="HTH gntR-type" evidence="4">
    <location>
        <begin position="11"/>
        <end position="78"/>
    </location>
</feature>
<keyword evidence="3" id="KW-0804">Transcription</keyword>
<sequence length="220" mass="24957">MTTVQAKADQRSLPQSIRDQLRDEILRGTLPPGTQLRQENLAERFGASRIPVREALRQLEAEGLVSYQLNRGAVVIAMSTSEICELLDIRAALESYAAKLAVPNMVVADIELMKRILASYDVATTLPEWAECNRQFHLALCAPSNNERLKKMIEEYCLSTTNRYPHLRMSLDTQKEDVQRDHYQIVDACKRRAVNEVVSLLEQHILETKREVLAAARLGQ</sequence>
<dbReference type="PANTHER" id="PTHR43537:SF41">
    <property type="entry name" value="TRANSCRIPTIONAL REGULATORY PROTEIN"/>
    <property type="match status" value="1"/>
</dbReference>
<gene>
    <name evidence="5" type="ORF">BX591_1653</name>
</gene>
<protein>
    <submittedName>
        <fullName evidence="5">DNA-binding GntR family transcriptional regulator</fullName>
    </submittedName>
</protein>
<evidence type="ECO:0000313" key="5">
    <source>
        <dbReference type="EMBL" id="RAS14917.1"/>
    </source>
</evidence>
<dbReference type="SUPFAM" id="SSF48008">
    <property type="entry name" value="GntR ligand-binding domain-like"/>
    <property type="match status" value="1"/>
</dbReference>
<reference evidence="5 6" key="1">
    <citation type="submission" date="2018-06" db="EMBL/GenBank/DDBJ databases">
        <title>Genomic Encyclopedia of Type Strains, Phase III (KMG-III): the genomes of soil and plant-associated and newly described type strains.</title>
        <authorList>
            <person name="Whitman W."/>
        </authorList>
    </citation>
    <scope>NUCLEOTIDE SEQUENCE [LARGE SCALE GENOMIC DNA]</scope>
    <source>
        <strain evidence="5 6">LMG 23644</strain>
    </source>
</reference>
<keyword evidence="2 5" id="KW-0238">DNA-binding</keyword>
<dbReference type="InterPro" id="IPR036388">
    <property type="entry name" value="WH-like_DNA-bd_sf"/>
</dbReference>
<dbReference type="Gene3D" id="1.20.120.530">
    <property type="entry name" value="GntR ligand-binding domain-like"/>
    <property type="match status" value="1"/>
</dbReference>
<keyword evidence="1" id="KW-0805">Transcription regulation</keyword>
<name>A0A329B7L3_9BURK</name>
<dbReference type="InterPro" id="IPR011711">
    <property type="entry name" value="GntR_C"/>
</dbReference>
<dbReference type="SMART" id="SM00895">
    <property type="entry name" value="FCD"/>
    <property type="match status" value="1"/>
</dbReference>
<evidence type="ECO:0000256" key="3">
    <source>
        <dbReference type="ARBA" id="ARBA00023163"/>
    </source>
</evidence>
<dbReference type="InterPro" id="IPR000524">
    <property type="entry name" value="Tscrpt_reg_HTH_GntR"/>
</dbReference>
<accession>A0A329B7L3</accession>
<dbReference type="Pfam" id="PF00392">
    <property type="entry name" value="GntR"/>
    <property type="match status" value="1"/>
</dbReference>
<evidence type="ECO:0000259" key="4">
    <source>
        <dbReference type="PROSITE" id="PS50949"/>
    </source>
</evidence>
<dbReference type="GO" id="GO:0003677">
    <property type="term" value="F:DNA binding"/>
    <property type="evidence" value="ECO:0007669"/>
    <property type="project" value="UniProtKB-KW"/>
</dbReference>
<evidence type="ECO:0000313" key="6">
    <source>
        <dbReference type="Proteomes" id="UP000248918"/>
    </source>
</evidence>
<dbReference type="PRINTS" id="PR00035">
    <property type="entry name" value="HTHGNTR"/>
</dbReference>
<dbReference type="CDD" id="cd07377">
    <property type="entry name" value="WHTH_GntR"/>
    <property type="match status" value="1"/>
</dbReference>
<dbReference type="SUPFAM" id="SSF46785">
    <property type="entry name" value="Winged helix' DNA-binding domain"/>
    <property type="match status" value="1"/>
</dbReference>
<dbReference type="Pfam" id="PF07729">
    <property type="entry name" value="FCD"/>
    <property type="match status" value="1"/>
</dbReference>